<dbReference type="Gene3D" id="3.30.420.40">
    <property type="match status" value="1"/>
</dbReference>
<dbReference type="InterPro" id="IPR003836">
    <property type="entry name" value="Glucokinase"/>
</dbReference>
<evidence type="ECO:0000256" key="3">
    <source>
        <dbReference type="HAMAP-Rule" id="MF_00524"/>
    </source>
</evidence>
<dbReference type="RefSeq" id="WP_281913248.1">
    <property type="nucleotide sequence ID" value="NZ_AP026966.1"/>
</dbReference>
<keyword evidence="3" id="KW-0963">Cytoplasm</keyword>
<dbReference type="Gene3D" id="3.40.367.20">
    <property type="match status" value="1"/>
</dbReference>
<dbReference type="PANTHER" id="PTHR47690:SF1">
    <property type="entry name" value="GLUCOKINASE"/>
    <property type="match status" value="1"/>
</dbReference>
<dbReference type="NCBIfam" id="NF001416">
    <property type="entry name" value="PRK00292.1-3"/>
    <property type="match status" value="1"/>
</dbReference>
<dbReference type="EC" id="2.7.1.2" evidence="3"/>
<dbReference type="NCBIfam" id="TIGR00749">
    <property type="entry name" value="glk"/>
    <property type="match status" value="1"/>
</dbReference>
<keyword evidence="3" id="KW-0547">Nucleotide-binding</keyword>
<evidence type="ECO:0000313" key="5">
    <source>
        <dbReference type="EMBL" id="BDT57912.1"/>
    </source>
</evidence>
<protein>
    <recommendedName>
        <fullName evidence="3">Glucokinase</fullName>
        <ecNumber evidence="3">2.7.1.2</ecNumber>
    </recommendedName>
    <alternativeName>
        <fullName evidence="3">Glucose kinase</fullName>
    </alternativeName>
</protein>
<dbReference type="InterPro" id="IPR050201">
    <property type="entry name" value="Bacterial_glucokinase"/>
</dbReference>
<keyword evidence="6" id="KW-1185">Reference proteome</keyword>
<sequence>MTAFPSSLDSASLTLAGSARLLADVGGTNARFALETGPGRFEAIEVLSCQQHASLGEAIRAYLALPQLAGLGAGIRHAAIAIANPVTGDQVRMTNHHWAFSIEALRQECGFDTLVVVNDFSALARSLPHLGGQKRQVGGGTPVPDAPLGLLGAGTGLGVSGLIPCGNSWTALRSEGGHVGFSPVDEREVAILQYAWREFAHVSSERLLSGAGVELIYRALSERAGRPDSLPAPEISRRALDGECALCDEVLEAFCGMLGTAAGNLAITLGAQGGVYIGGGIVPRLGERFDRSSFRRRFEQKGRFSGYLAQVPTYVITADYPAFLGVSAILSEKLAAA</sequence>
<gene>
    <name evidence="3" type="primary">glk</name>
    <name evidence="5" type="ORF">MasN3_14060</name>
</gene>
<evidence type="ECO:0000313" key="6">
    <source>
        <dbReference type="Proteomes" id="UP001163336"/>
    </source>
</evidence>
<dbReference type="CDD" id="cd24008">
    <property type="entry name" value="ASKHA_NBD_GLK"/>
    <property type="match status" value="1"/>
</dbReference>
<dbReference type="PANTHER" id="PTHR47690">
    <property type="entry name" value="GLUCOKINASE"/>
    <property type="match status" value="1"/>
</dbReference>
<dbReference type="Pfam" id="PF02685">
    <property type="entry name" value="Glucokinase"/>
    <property type="match status" value="1"/>
</dbReference>
<reference evidence="5" key="1">
    <citation type="submission" date="2022-11" db="EMBL/GenBank/DDBJ databases">
        <title>Isolation and characterization of PLA-degrading bacterium Massilia sp. from Antarctic soil.</title>
        <authorList>
            <person name="Sato K."/>
            <person name="Gomez-Fuentes C."/>
            <person name="Ahmad S.A."/>
            <person name="Zulkharnain A."/>
        </authorList>
    </citation>
    <scope>NUCLEOTIDE SEQUENCE</scope>
    <source>
        <strain evidence="5">N-3</strain>
    </source>
</reference>
<comment type="subcellular location">
    <subcellularLocation>
        <location evidence="3">Cytoplasm</location>
    </subcellularLocation>
</comment>
<dbReference type="HAMAP" id="MF_00524">
    <property type="entry name" value="Glucokinase"/>
    <property type="match status" value="1"/>
</dbReference>
<dbReference type="InterPro" id="IPR043129">
    <property type="entry name" value="ATPase_NBD"/>
</dbReference>
<dbReference type="EMBL" id="AP026966">
    <property type="protein sequence ID" value="BDT57912.1"/>
    <property type="molecule type" value="Genomic_DNA"/>
</dbReference>
<name>A0ABN6T6N4_9BURK</name>
<dbReference type="SUPFAM" id="SSF53067">
    <property type="entry name" value="Actin-like ATPase domain"/>
    <property type="match status" value="1"/>
</dbReference>
<keyword evidence="1 3" id="KW-0808">Transferase</keyword>
<proteinExistence type="inferred from homology"/>
<evidence type="ECO:0000256" key="4">
    <source>
        <dbReference type="RuleBase" id="RU004046"/>
    </source>
</evidence>
<keyword evidence="3" id="KW-0324">Glycolysis</keyword>
<comment type="catalytic activity">
    <reaction evidence="3">
        <text>D-glucose + ATP = D-glucose 6-phosphate + ADP + H(+)</text>
        <dbReference type="Rhea" id="RHEA:17825"/>
        <dbReference type="ChEBI" id="CHEBI:4167"/>
        <dbReference type="ChEBI" id="CHEBI:15378"/>
        <dbReference type="ChEBI" id="CHEBI:30616"/>
        <dbReference type="ChEBI" id="CHEBI:61548"/>
        <dbReference type="ChEBI" id="CHEBI:456216"/>
        <dbReference type="EC" id="2.7.1.2"/>
    </reaction>
</comment>
<accession>A0ABN6T6N4</accession>
<evidence type="ECO:0000256" key="2">
    <source>
        <dbReference type="ARBA" id="ARBA00022777"/>
    </source>
</evidence>
<feature type="binding site" evidence="3">
    <location>
        <begin position="23"/>
        <end position="28"/>
    </location>
    <ligand>
        <name>ATP</name>
        <dbReference type="ChEBI" id="CHEBI:30616"/>
    </ligand>
</feature>
<organism evidence="5 6">
    <name type="scientific">Massilia varians</name>
    <dbReference type="NCBI Taxonomy" id="457921"/>
    <lineage>
        <taxon>Bacteria</taxon>
        <taxon>Pseudomonadati</taxon>
        <taxon>Pseudomonadota</taxon>
        <taxon>Betaproteobacteria</taxon>
        <taxon>Burkholderiales</taxon>
        <taxon>Oxalobacteraceae</taxon>
        <taxon>Telluria group</taxon>
        <taxon>Massilia</taxon>
    </lineage>
</organism>
<comment type="similarity">
    <text evidence="3 4">Belongs to the bacterial glucokinase family.</text>
</comment>
<dbReference type="Proteomes" id="UP001163336">
    <property type="component" value="Chromosome"/>
</dbReference>
<keyword evidence="3" id="KW-0067">ATP-binding</keyword>
<keyword evidence="2 3" id="KW-0418">Kinase</keyword>
<evidence type="ECO:0000256" key="1">
    <source>
        <dbReference type="ARBA" id="ARBA00022679"/>
    </source>
</evidence>